<dbReference type="OrthoDB" id="4695618at2"/>
<feature type="transmembrane region" description="Helical" evidence="7">
    <location>
        <begin position="308"/>
        <end position="334"/>
    </location>
</feature>
<evidence type="ECO:0000259" key="8">
    <source>
        <dbReference type="PROSITE" id="PS50928"/>
    </source>
</evidence>
<evidence type="ECO:0000313" key="10">
    <source>
        <dbReference type="Proteomes" id="UP000238650"/>
    </source>
</evidence>
<gene>
    <name evidence="9" type="ORF">B4915_00115</name>
</gene>
<keyword evidence="10" id="KW-1185">Reference proteome</keyword>
<keyword evidence="3" id="KW-1003">Cell membrane</keyword>
<organism evidence="9 10">
    <name type="scientific">Leucobacter massiliensis</name>
    <dbReference type="NCBI Taxonomy" id="1686285"/>
    <lineage>
        <taxon>Bacteria</taxon>
        <taxon>Bacillati</taxon>
        <taxon>Actinomycetota</taxon>
        <taxon>Actinomycetes</taxon>
        <taxon>Micrococcales</taxon>
        <taxon>Microbacteriaceae</taxon>
        <taxon>Leucobacter</taxon>
    </lineage>
</organism>
<dbReference type="InterPro" id="IPR045621">
    <property type="entry name" value="BPD_transp_1_N"/>
</dbReference>
<dbReference type="Pfam" id="PF19300">
    <property type="entry name" value="BPD_transp_1_N"/>
    <property type="match status" value="1"/>
</dbReference>
<evidence type="ECO:0000256" key="5">
    <source>
        <dbReference type="ARBA" id="ARBA00022989"/>
    </source>
</evidence>
<dbReference type="PANTHER" id="PTHR43163">
    <property type="entry name" value="DIPEPTIDE TRANSPORT SYSTEM PERMEASE PROTEIN DPPB-RELATED"/>
    <property type="match status" value="1"/>
</dbReference>
<dbReference type="SUPFAM" id="SSF161098">
    <property type="entry name" value="MetI-like"/>
    <property type="match status" value="1"/>
</dbReference>
<feature type="transmembrane region" description="Helical" evidence="7">
    <location>
        <begin position="206"/>
        <end position="227"/>
    </location>
</feature>
<proteinExistence type="inferred from homology"/>
<dbReference type="Pfam" id="PF00528">
    <property type="entry name" value="BPD_transp_1"/>
    <property type="match status" value="1"/>
</dbReference>
<evidence type="ECO:0000256" key="3">
    <source>
        <dbReference type="ARBA" id="ARBA00022475"/>
    </source>
</evidence>
<keyword evidence="5 7" id="KW-1133">Transmembrane helix</keyword>
<reference evidence="9 10" key="1">
    <citation type="journal article" date="2017" name="New Microbes New Infect">
        <title>Genome sequence of 'Leucobacter massiliensis' sp. nov. isolated from human pharynx after travel to the 2014 Hajj.</title>
        <authorList>
            <person name="Leangapichart T."/>
            <person name="Gautret P."/>
            <person name="Nguyen T.T."/>
            <person name="Armstrong N."/>
            <person name="Rolain J.M."/>
        </authorList>
    </citation>
    <scope>NUCLEOTIDE SEQUENCE [LARGE SCALE GENOMIC DNA]</scope>
    <source>
        <strain evidence="9 10">122RC15</strain>
    </source>
</reference>
<sequence length="345" mass="36155">MLPVPGDSTQHIATVARSGRRPGAAAWLRSDWAVFAVRRLGGLVLSFAVLVVGVFLIVPLIPGDPAVAMLGSNATPEAIAALRERLGLDQPLWLQFLDFVGGLFRGELGTSFRYGVPVTEIIGTKLPYTALLALGSIAVVILVAIPLGMTVGVLTRGGRRGALSTVFGAVAGFLASFPAYVAGTLLVIVFAIGLRVLPAGGVDSPGFWVLPIAALALGPTFAVARVVRQETYTVLQQDFMRTARGKRLGAIRLYVVHALPNLMTSTLTLTGLILAGLIGGTVIIESVFSYPGLGLEVVQSIIYKDYPTIQGIILVIGALAILINLLIDVVLGVIDPRTLGGGHHD</sequence>
<accession>A0A2S9QSU8</accession>
<feature type="transmembrane region" description="Helical" evidence="7">
    <location>
        <begin position="267"/>
        <end position="288"/>
    </location>
</feature>
<protein>
    <submittedName>
        <fullName evidence="9">Peptide ABC transporter permease</fullName>
    </submittedName>
</protein>
<dbReference type="PROSITE" id="PS50928">
    <property type="entry name" value="ABC_TM1"/>
    <property type="match status" value="1"/>
</dbReference>
<feature type="transmembrane region" description="Helical" evidence="7">
    <location>
        <begin position="40"/>
        <end position="61"/>
    </location>
</feature>
<feature type="domain" description="ABC transmembrane type-1" evidence="8">
    <location>
        <begin position="126"/>
        <end position="331"/>
    </location>
</feature>
<feature type="transmembrane region" description="Helical" evidence="7">
    <location>
        <begin position="166"/>
        <end position="194"/>
    </location>
</feature>
<keyword evidence="2 7" id="KW-0813">Transport</keyword>
<dbReference type="CDD" id="cd06261">
    <property type="entry name" value="TM_PBP2"/>
    <property type="match status" value="1"/>
</dbReference>
<evidence type="ECO:0000256" key="6">
    <source>
        <dbReference type="ARBA" id="ARBA00023136"/>
    </source>
</evidence>
<feature type="transmembrane region" description="Helical" evidence="7">
    <location>
        <begin position="130"/>
        <end position="154"/>
    </location>
</feature>
<evidence type="ECO:0000256" key="2">
    <source>
        <dbReference type="ARBA" id="ARBA00022448"/>
    </source>
</evidence>
<evidence type="ECO:0000256" key="7">
    <source>
        <dbReference type="RuleBase" id="RU363032"/>
    </source>
</evidence>
<comment type="caution">
    <text evidence="9">The sequence shown here is derived from an EMBL/GenBank/DDBJ whole genome shotgun (WGS) entry which is preliminary data.</text>
</comment>
<dbReference type="EMBL" id="MWZD01000006">
    <property type="protein sequence ID" value="PRI12670.1"/>
    <property type="molecule type" value="Genomic_DNA"/>
</dbReference>
<dbReference type="Proteomes" id="UP000238650">
    <property type="component" value="Unassembled WGS sequence"/>
</dbReference>
<dbReference type="InterPro" id="IPR035906">
    <property type="entry name" value="MetI-like_sf"/>
</dbReference>
<keyword evidence="6 7" id="KW-0472">Membrane</keyword>
<dbReference type="GO" id="GO:0055085">
    <property type="term" value="P:transmembrane transport"/>
    <property type="evidence" value="ECO:0007669"/>
    <property type="project" value="InterPro"/>
</dbReference>
<evidence type="ECO:0000313" key="9">
    <source>
        <dbReference type="EMBL" id="PRI12670.1"/>
    </source>
</evidence>
<evidence type="ECO:0000256" key="1">
    <source>
        <dbReference type="ARBA" id="ARBA00004651"/>
    </source>
</evidence>
<keyword evidence="4 7" id="KW-0812">Transmembrane</keyword>
<dbReference type="Gene3D" id="1.10.3720.10">
    <property type="entry name" value="MetI-like"/>
    <property type="match status" value="1"/>
</dbReference>
<dbReference type="GO" id="GO:0005886">
    <property type="term" value="C:plasma membrane"/>
    <property type="evidence" value="ECO:0007669"/>
    <property type="project" value="UniProtKB-SubCell"/>
</dbReference>
<dbReference type="AlphaFoldDB" id="A0A2S9QSU8"/>
<name>A0A2S9QSU8_9MICO</name>
<dbReference type="PANTHER" id="PTHR43163:SF3">
    <property type="entry name" value="PEPTIDE ABC TRANSPORTER PERMEASE PROTEIN"/>
    <property type="match status" value="1"/>
</dbReference>
<comment type="subcellular location">
    <subcellularLocation>
        <location evidence="1 7">Cell membrane</location>
        <topology evidence="1 7">Multi-pass membrane protein</topology>
    </subcellularLocation>
</comment>
<evidence type="ECO:0000256" key="4">
    <source>
        <dbReference type="ARBA" id="ARBA00022692"/>
    </source>
</evidence>
<comment type="similarity">
    <text evidence="7">Belongs to the binding-protein-dependent transport system permease family.</text>
</comment>
<dbReference type="InterPro" id="IPR000515">
    <property type="entry name" value="MetI-like"/>
</dbReference>